<keyword evidence="1" id="KW-1133">Transmembrane helix</keyword>
<gene>
    <name evidence="2" type="ORF">PLOB_00022480</name>
</gene>
<dbReference type="Proteomes" id="UP001159405">
    <property type="component" value="Unassembled WGS sequence"/>
</dbReference>
<accession>A0ABN8RKC9</accession>
<dbReference type="EMBL" id="CALNXK010000264">
    <property type="protein sequence ID" value="CAH3179840.1"/>
    <property type="molecule type" value="Genomic_DNA"/>
</dbReference>
<keyword evidence="1" id="KW-0472">Membrane</keyword>
<evidence type="ECO:0000313" key="3">
    <source>
        <dbReference type="Proteomes" id="UP001159405"/>
    </source>
</evidence>
<sequence>MTHLKFVSHSECMNSAKIRPGLVLLHGQEDNNTRNIALVRKGEAKGLMQVSVNSDLKKQGFLVLVIFKDITKYKIKHDETCQSSLWAYNWEAYRQSMVDSQFPLSPSPNYWAAYANVHGFFFWAVVALSSIFQTKRLARMKLKVNSTILNQPIMLPAVPNDNDLIIASLSSANWHTFKRNVGFNRCVGFVLNMSKKRQRNLDSFLHRQPSIQFIKFKSVFIKLHKEKVYPDSSFNHCIKEVQEHDEVQAKRPCCEIPSQLTGDVTHDAVDASFPAESERQTKDGNSHASSAFSDDTISWLNKRSMSFCVTTEMWWPVYVEGEGLFYLLCKKHDTSNPQNETKVFNKEPCK</sequence>
<protein>
    <submittedName>
        <fullName evidence="2">Uncharacterized protein</fullName>
    </submittedName>
</protein>
<name>A0ABN8RKC9_9CNID</name>
<evidence type="ECO:0000256" key="1">
    <source>
        <dbReference type="SAM" id="Phobius"/>
    </source>
</evidence>
<keyword evidence="1" id="KW-0812">Transmembrane</keyword>
<keyword evidence="3" id="KW-1185">Reference proteome</keyword>
<evidence type="ECO:0000313" key="2">
    <source>
        <dbReference type="EMBL" id="CAH3179840.1"/>
    </source>
</evidence>
<feature type="transmembrane region" description="Helical" evidence="1">
    <location>
        <begin position="111"/>
        <end position="132"/>
    </location>
</feature>
<reference evidence="2 3" key="1">
    <citation type="submission" date="2022-05" db="EMBL/GenBank/DDBJ databases">
        <authorList>
            <consortium name="Genoscope - CEA"/>
            <person name="William W."/>
        </authorList>
    </citation>
    <scope>NUCLEOTIDE SEQUENCE [LARGE SCALE GENOMIC DNA]</scope>
</reference>
<proteinExistence type="predicted"/>
<comment type="caution">
    <text evidence="2">The sequence shown here is derived from an EMBL/GenBank/DDBJ whole genome shotgun (WGS) entry which is preliminary data.</text>
</comment>
<organism evidence="2 3">
    <name type="scientific">Porites lobata</name>
    <dbReference type="NCBI Taxonomy" id="104759"/>
    <lineage>
        <taxon>Eukaryota</taxon>
        <taxon>Metazoa</taxon>
        <taxon>Cnidaria</taxon>
        <taxon>Anthozoa</taxon>
        <taxon>Hexacorallia</taxon>
        <taxon>Scleractinia</taxon>
        <taxon>Fungiina</taxon>
        <taxon>Poritidae</taxon>
        <taxon>Porites</taxon>
    </lineage>
</organism>